<dbReference type="EMBL" id="CP062230">
    <property type="protein sequence ID" value="UVC19353.1"/>
    <property type="molecule type" value="Genomic_DNA"/>
</dbReference>
<dbReference type="Proteomes" id="UP001058098">
    <property type="component" value="Plasmid pOM4"/>
</dbReference>
<protein>
    <submittedName>
        <fullName evidence="1">Uncharacterized protein</fullName>
    </submittedName>
</protein>
<evidence type="ECO:0000313" key="2">
    <source>
        <dbReference type="Proteomes" id="UP001058098"/>
    </source>
</evidence>
<evidence type="ECO:0000313" key="1">
    <source>
        <dbReference type="EMBL" id="UVC19353.1"/>
    </source>
</evidence>
<name>A0ABY5R7S0_9HYPH</name>
<proteinExistence type="predicted"/>
<reference evidence="1" key="1">
    <citation type="submission" date="2020-09" db="EMBL/GenBank/DDBJ databases">
        <title>Rhizobia associated with sainfoin plants.</title>
        <authorList>
            <person name="Asharfi S."/>
            <person name="Kuzmanovic N."/>
            <person name="Bunk B."/>
            <person name="Sproeer C."/>
            <person name="Becker M."/>
            <person name="Thuenen T."/>
        </authorList>
    </citation>
    <scope>NUCLEOTIDE SEQUENCE</scope>
    <source>
        <strain evidence="1">OM4</strain>
        <plasmid evidence="1">pOM4</plasmid>
    </source>
</reference>
<dbReference type="RefSeq" id="WP_258124217.1">
    <property type="nucleotide sequence ID" value="NZ_CP062230.1"/>
</dbReference>
<accession>A0ABY5R7S0</accession>
<geneLocation type="plasmid" evidence="1 2">
    <name>pOM4</name>
</geneLocation>
<keyword evidence="1" id="KW-0614">Plasmid</keyword>
<sequence length="185" mass="21058">MLVDLENQKRLRDALQRRGSSKEDPKPLNEAAQRTASMLEKWNLVLKDISDVVAEVSPQLGGTEGVTPDDQCEEVVLSTLPPEACTPPLFVEAHIALRNLSERKNGCPTVRFMHFEVQTSGEVRVLFYTLDEEHKYQEPFDFMSSARRHYEDTIVRFLEKALTASASGTAERVARYQLNEYLRNS</sequence>
<gene>
    <name evidence="1" type="ORF">IHQ72_36255</name>
</gene>
<keyword evidence="2" id="KW-1185">Reference proteome</keyword>
<organism evidence="1 2">
    <name type="scientific">Mesorhizobium onobrychidis</name>
    <dbReference type="NCBI Taxonomy" id="2775404"/>
    <lineage>
        <taxon>Bacteria</taxon>
        <taxon>Pseudomonadati</taxon>
        <taxon>Pseudomonadota</taxon>
        <taxon>Alphaproteobacteria</taxon>
        <taxon>Hyphomicrobiales</taxon>
        <taxon>Phyllobacteriaceae</taxon>
        <taxon>Mesorhizobium</taxon>
    </lineage>
</organism>